<protein>
    <submittedName>
        <fullName evidence="3">LPP20 lipoprotein</fullName>
    </submittedName>
</protein>
<keyword evidence="3" id="KW-0449">Lipoprotein</keyword>
<gene>
    <name evidence="3" type="ORF">SAMN02745671_00706</name>
</gene>
<proteinExistence type="predicted"/>
<sequence length="258" mass="26964">MKKVFSVIVALAMMLMGCTAFAATDITDGVIKVEGVGALQNPNPAAGYRAAKMDAMRNALEEAQGVYIDSETTVRDSVMASDVIKTRINGMIKGAKVVQRYKDADGYHVVIEFPVHGAQSLAAAVMPATATTPAPLPAATTFVPEIPVSTGPYTGLIVDCTGLGLETAMAPGVFTADHQLVYGQANFSYDQVVNKGYVGYARSINSGVSRAGSNPLIVRAQSVQGFVNPVVSAADAAKILSENQITGFLSQGNVVFVK</sequence>
<dbReference type="InterPro" id="IPR038180">
    <property type="entry name" value="FlgT_N_sf"/>
</dbReference>
<feature type="signal peptide" evidence="1">
    <location>
        <begin position="1"/>
        <end position="22"/>
    </location>
</feature>
<keyword evidence="1" id="KW-0732">Signal</keyword>
<reference evidence="3 4" key="1">
    <citation type="submission" date="2016-11" db="EMBL/GenBank/DDBJ databases">
        <authorList>
            <person name="Jaros S."/>
            <person name="Januszkiewicz K."/>
            <person name="Wedrychowicz H."/>
        </authorList>
    </citation>
    <scope>NUCLEOTIDE SEQUENCE [LARGE SCALE GENOMIC DNA]</scope>
    <source>
        <strain evidence="3 4">DSM 3074</strain>
    </source>
</reference>
<evidence type="ECO:0000313" key="4">
    <source>
        <dbReference type="Proteomes" id="UP000191240"/>
    </source>
</evidence>
<feature type="domain" description="Lipoprotein LPP20-like" evidence="2">
    <location>
        <begin position="45"/>
        <end position="112"/>
    </location>
</feature>
<feature type="chain" id="PRO_5009916050" evidence="1">
    <location>
        <begin position="23"/>
        <end position="258"/>
    </location>
</feature>
<dbReference type="EMBL" id="FQYW01000006">
    <property type="protein sequence ID" value="SHI47665.1"/>
    <property type="molecule type" value="Genomic_DNA"/>
</dbReference>
<organism evidence="3 4">
    <name type="scientific">Anaerovibrio lipolyticus DSM 3074</name>
    <dbReference type="NCBI Taxonomy" id="1120997"/>
    <lineage>
        <taxon>Bacteria</taxon>
        <taxon>Bacillati</taxon>
        <taxon>Bacillota</taxon>
        <taxon>Negativicutes</taxon>
        <taxon>Selenomonadales</taxon>
        <taxon>Selenomonadaceae</taxon>
        <taxon>Anaerovibrio</taxon>
    </lineage>
</organism>
<dbReference type="Gene3D" id="3.30.1660.40">
    <property type="entry name" value="FlgT, N-terminal domain"/>
    <property type="match status" value="1"/>
</dbReference>
<dbReference type="OrthoDB" id="9813452at2"/>
<dbReference type="Pfam" id="PF02169">
    <property type="entry name" value="LPP20"/>
    <property type="match status" value="1"/>
</dbReference>
<name>A0A1M6BG35_9FIRM</name>
<evidence type="ECO:0000313" key="3">
    <source>
        <dbReference type="EMBL" id="SHI47665.1"/>
    </source>
</evidence>
<evidence type="ECO:0000259" key="2">
    <source>
        <dbReference type="Pfam" id="PF02169"/>
    </source>
</evidence>
<dbReference type="PROSITE" id="PS51257">
    <property type="entry name" value="PROKAR_LIPOPROTEIN"/>
    <property type="match status" value="1"/>
</dbReference>
<dbReference type="AlphaFoldDB" id="A0A1M6BG35"/>
<dbReference type="InterPro" id="IPR024952">
    <property type="entry name" value="LPP20-like_dom"/>
</dbReference>
<dbReference type="Proteomes" id="UP000191240">
    <property type="component" value="Unassembled WGS sequence"/>
</dbReference>
<accession>A0A1M6BG35</accession>
<evidence type="ECO:0000256" key="1">
    <source>
        <dbReference type="SAM" id="SignalP"/>
    </source>
</evidence>
<dbReference type="RefSeq" id="WP_080325386.1">
    <property type="nucleotide sequence ID" value="NZ_FQYW01000006.1"/>
</dbReference>